<reference evidence="3" key="1">
    <citation type="journal article" date="2012" name="Nature">
        <title>A physical, genetic and functional sequence assembly of the barley genome.</title>
        <authorList>
            <consortium name="The International Barley Genome Sequencing Consortium"/>
            <person name="Mayer K.F."/>
            <person name="Waugh R."/>
            <person name="Brown J.W."/>
            <person name="Schulman A."/>
            <person name="Langridge P."/>
            <person name="Platzer M."/>
            <person name="Fincher G.B."/>
            <person name="Muehlbauer G.J."/>
            <person name="Sato K."/>
            <person name="Close T.J."/>
            <person name="Wise R.P."/>
            <person name="Stein N."/>
        </authorList>
    </citation>
    <scope>NUCLEOTIDE SEQUENCE [LARGE SCALE GENOMIC DNA]</scope>
    <source>
        <strain evidence="3">cv. Morex</strain>
    </source>
</reference>
<dbReference type="Proteomes" id="UP000011116">
    <property type="component" value="Chromosome 3H"/>
</dbReference>
<dbReference type="GO" id="GO:0003676">
    <property type="term" value="F:nucleic acid binding"/>
    <property type="evidence" value="ECO:0007669"/>
    <property type="project" value="InterPro"/>
</dbReference>
<dbReference type="PANTHER" id="PTHR47723:SF24">
    <property type="entry name" value="RNASE H TYPE-1 DOMAIN-CONTAINING PROTEIN"/>
    <property type="match status" value="1"/>
</dbReference>
<reference evidence="2" key="2">
    <citation type="submission" date="2020-10" db="EMBL/GenBank/DDBJ databases">
        <authorList>
            <person name="Scholz U."/>
            <person name="Mascher M."/>
            <person name="Fiebig A."/>
        </authorList>
    </citation>
    <scope>NUCLEOTIDE SEQUENCE [LARGE SCALE GENOMIC DNA]</scope>
    <source>
        <strain evidence="2">cv. Morex</strain>
    </source>
</reference>
<dbReference type="GO" id="GO:0004523">
    <property type="term" value="F:RNA-DNA hybrid ribonuclease activity"/>
    <property type="evidence" value="ECO:0007669"/>
    <property type="project" value="InterPro"/>
</dbReference>
<feature type="domain" description="RNase H type-1" evidence="1">
    <location>
        <begin position="86"/>
        <end position="205"/>
    </location>
</feature>
<dbReference type="InterPro" id="IPR053151">
    <property type="entry name" value="RNase_H-like"/>
</dbReference>
<reference evidence="2" key="3">
    <citation type="submission" date="2022-01" db="UniProtKB">
        <authorList>
            <consortium name="EnsemblPlants"/>
        </authorList>
    </citation>
    <scope>IDENTIFICATION</scope>
    <source>
        <strain evidence="2">subsp. vulgare</strain>
    </source>
</reference>
<organism evidence="2 3">
    <name type="scientific">Hordeum vulgare subsp. vulgare</name>
    <name type="common">Domesticated barley</name>
    <dbReference type="NCBI Taxonomy" id="112509"/>
    <lineage>
        <taxon>Eukaryota</taxon>
        <taxon>Viridiplantae</taxon>
        <taxon>Streptophyta</taxon>
        <taxon>Embryophyta</taxon>
        <taxon>Tracheophyta</taxon>
        <taxon>Spermatophyta</taxon>
        <taxon>Magnoliopsida</taxon>
        <taxon>Liliopsida</taxon>
        <taxon>Poales</taxon>
        <taxon>Poaceae</taxon>
        <taxon>BOP clade</taxon>
        <taxon>Pooideae</taxon>
        <taxon>Triticodae</taxon>
        <taxon>Triticeae</taxon>
        <taxon>Hordeinae</taxon>
        <taxon>Hordeum</taxon>
    </lineage>
</organism>
<dbReference type="Gene3D" id="3.30.420.10">
    <property type="entry name" value="Ribonuclease H-like superfamily/Ribonuclease H"/>
    <property type="match status" value="1"/>
</dbReference>
<dbReference type="InterPro" id="IPR012337">
    <property type="entry name" value="RNaseH-like_sf"/>
</dbReference>
<dbReference type="EnsemblPlants" id="HORVU.MOREX.r3.3HG0316370.1">
    <property type="protein sequence ID" value="HORVU.MOREX.r3.3HG0316370.1.CDS1"/>
    <property type="gene ID" value="HORVU.MOREX.r3.3HG0316370"/>
</dbReference>
<protein>
    <recommendedName>
        <fullName evidence="1">RNase H type-1 domain-containing protein</fullName>
    </recommendedName>
</protein>
<evidence type="ECO:0000313" key="3">
    <source>
        <dbReference type="Proteomes" id="UP000011116"/>
    </source>
</evidence>
<accession>A0A8I7B6D8</accession>
<dbReference type="PANTHER" id="PTHR47723">
    <property type="entry name" value="OS05G0353850 PROTEIN"/>
    <property type="match status" value="1"/>
</dbReference>
<dbReference type="AlphaFoldDB" id="A0A8I7B6D8"/>
<dbReference type="Gramene" id="HORVU.MOREX.r2.3HG0264180.1">
    <property type="protein sequence ID" value="HORVU.MOREX.r2.3HG0264180.1.CDS.1"/>
    <property type="gene ID" value="HORVU.MOREX.r2.3HG0264180"/>
</dbReference>
<dbReference type="CDD" id="cd06222">
    <property type="entry name" value="RNase_H_like"/>
    <property type="match status" value="1"/>
</dbReference>
<dbReference type="InterPro" id="IPR036397">
    <property type="entry name" value="RNaseH_sf"/>
</dbReference>
<dbReference type="InterPro" id="IPR044730">
    <property type="entry name" value="RNase_H-like_dom_plant"/>
</dbReference>
<name>A0A8I7B6D8_HORVV</name>
<dbReference type="SMR" id="A0A8I7B6D8"/>
<dbReference type="Gramene" id="HORVU.MOREX.r3.3HG0316370.1">
    <property type="protein sequence ID" value="HORVU.MOREX.r3.3HG0316370.1.CDS1"/>
    <property type="gene ID" value="HORVU.MOREX.r3.3HG0316370"/>
</dbReference>
<keyword evidence="3" id="KW-1185">Reference proteome</keyword>
<dbReference type="Pfam" id="PF13456">
    <property type="entry name" value="RVT_3"/>
    <property type="match status" value="1"/>
</dbReference>
<dbReference type="InterPro" id="IPR002156">
    <property type="entry name" value="RNaseH_domain"/>
</dbReference>
<proteinExistence type="predicted"/>
<dbReference type="SUPFAM" id="SSF53098">
    <property type="entry name" value="Ribonuclease H-like"/>
    <property type="match status" value="1"/>
</dbReference>
<evidence type="ECO:0000313" key="2">
    <source>
        <dbReference type="EnsemblPlants" id="HORVU.MOREX.r3.3HG0316370.1.CDS1"/>
    </source>
</evidence>
<evidence type="ECO:0000259" key="1">
    <source>
        <dbReference type="Pfam" id="PF13456"/>
    </source>
</evidence>
<sequence length="236" mass="26133">MLLMLIWRIWHLRNKLSHGKDVPLVPATVEYLDSYYKSILLAGCFSSEDIIKGKMSLSAALKPYHAPKPPEVPWPAPNQGSVALSVDGSFHKEDGSAAIGMVLRDDKGEILMAAYQFISHCNDPLEAELHAIMQGMALAIQHSHLPVVVQSDSSDAISCLTNGTLLRLAYGHIVLEIKFLLGNREFVPQKINRLLNRVADQLAKYSRTERATAVWLGSVPPCIKDLWPLDCNSLPK</sequence>